<dbReference type="OMA" id="GCRVKSY"/>
<evidence type="ECO:0000313" key="2">
    <source>
        <dbReference type="Proteomes" id="UP000472240"/>
    </source>
</evidence>
<proteinExistence type="predicted"/>
<name>A0A671E6N0_RHIFE</name>
<accession>A0A671E6N0</accession>
<reference evidence="1" key="4">
    <citation type="submission" date="2025-08" db="UniProtKB">
        <authorList>
            <consortium name="Ensembl"/>
        </authorList>
    </citation>
    <scope>IDENTIFICATION</scope>
</reference>
<dbReference type="AlphaFoldDB" id="A0A671E6N0"/>
<dbReference type="InParanoid" id="A0A671E6N0"/>
<dbReference type="Proteomes" id="UP000472240">
    <property type="component" value="Chromosome 8"/>
</dbReference>
<reference evidence="1 2" key="2">
    <citation type="journal article" date="2018" name="Annu Rev Anim Biosci">
        <title>Bat Biology, Genomes, and the Bat1K Project: To Generate Chromosome-Level Genomes for All Living Bat Species.</title>
        <authorList>
            <person name="Teeling E.C."/>
            <person name="Vernes S.C."/>
            <person name="Davalos L.M."/>
            <person name="Ray D.A."/>
            <person name="Gilbert M.T.P."/>
            <person name="Myers E."/>
        </authorList>
    </citation>
    <scope>NUCLEOTIDE SEQUENCE</scope>
</reference>
<reference evidence="1" key="5">
    <citation type="submission" date="2025-09" db="UniProtKB">
        <authorList>
            <consortium name="Ensembl"/>
        </authorList>
    </citation>
    <scope>IDENTIFICATION</scope>
</reference>
<reference evidence="1 2" key="1">
    <citation type="journal article" date="2015" name="Annu Rev Anim Biosci">
        <title>The Genome 10K Project: a way forward.</title>
        <authorList>
            <person name="Koepfli K.P."/>
            <person name="Paten B."/>
            <person name="O'Brien S.J."/>
            <person name="Koepfli K.P."/>
            <person name="Paten B."/>
            <person name="Antunes A."/>
            <person name="Belov K."/>
            <person name="Bustamante C."/>
            <person name="Castoe T.A."/>
            <person name="Clawson H."/>
            <person name="Crawford A.J."/>
            <person name="Diekhans M."/>
            <person name="Distel D."/>
            <person name="Durbin R."/>
            <person name="Earl D."/>
            <person name="Fujita M.K."/>
            <person name="Gamble T."/>
            <person name="Georges A."/>
            <person name="Gemmell N."/>
            <person name="Gilbert M.T."/>
            <person name="Graves J.M."/>
            <person name="Green R.E."/>
            <person name="Hickey G."/>
            <person name="Jarvis E.D."/>
            <person name="Johnson W."/>
            <person name="Komissarov A."/>
            <person name="Korf I."/>
            <person name="Kuhn R."/>
            <person name="Larkin D.M."/>
            <person name="Lewin H."/>
            <person name="Lopez J.V."/>
            <person name="Ma J."/>
            <person name="Marques-Bonet T."/>
            <person name="Miller W."/>
            <person name="Murphy R."/>
            <person name="Pevzner P."/>
            <person name="Shapiro B."/>
            <person name="Steiner C."/>
            <person name="Tamazian G."/>
            <person name="Venkatesh B."/>
            <person name="Wang J."/>
            <person name="Wayne R."/>
            <person name="Wiley E."/>
            <person name="Yang H."/>
            <person name="Zhang G."/>
            <person name="Haussler D."/>
            <person name="Ryder O."/>
            <person name="O'Brien S.J."/>
        </authorList>
    </citation>
    <scope>NUCLEOTIDE SEQUENCE</scope>
</reference>
<organism evidence="1 2">
    <name type="scientific">Rhinolophus ferrumequinum</name>
    <name type="common">Greater horseshoe bat</name>
    <dbReference type="NCBI Taxonomy" id="59479"/>
    <lineage>
        <taxon>Eukaryota</taxon>
        <taxon>Metazoa</taxon>
        <taxon>Chordata</taxon>
        <taxon>Craniata</taxon>
        <taxon>Vertebrata</taxon>
        <taxon>Euteleostomi</taxon>
        <taxon>Mammalia</taxon>
        <taxon>Eutheria</taxon>
        <taxon>Laurasiatheria</taxon>
        <taxon>Chiroptera</taxon>
        <taxon>Yinpterochiroptera</taxon>
        <taxon>Rhinolophoidea</taxon>
        <taxon>Rhinolophidae</taxon>
        <taxon>Rhinolophinae</taxon>
        <taxon>Rhinolophus</taxon>
    </lineage>
</organism>
<protein>
    <submittedName>
        <fullName evidence="1">Uncharacterized protein</fullName>
    </submittedName>
</protein>
<dbReference type="GeneTree" id="ENSGT00940000180283"/>
<keyword evidence="2" id="KW-1185">Reference proteome</keyword>
<dbReference type="Ensembl" id="ENSRFET00010009502.1">
    <property type="protein sequence ID" value="ENSRFEP00010008655.1"/>
    <property type="gene ID" value="ENSRFEG00010005902.1"/>
</dbReference>
<sequence>MGTQGCRVKSYDYLLKSLLVGDSDVSKSEILENLQHRTAERRFTYLDIFNGPAGKPPCRQVVNPPQLW</sequence>
<evidence type="ECO:0000313" key="1">
    <source>
        <dbReference type="Ensembl" id="ENSRFEP00010008655.1"/>
    </source>
</evidence>
<reference evidence="2" key="3">
    <citation type="submission" date="2018-12" db="EMBL/GenBank/DDBJ databases">
        <title>G10K-VGP greater horseshoe bat female genome, primary haplotype.</title>
        <authorList>
            <person name="Teeling E."/>
            <person name="Myers G."/>
            <person name="Vernes S."/>
            <person name="Pippel M."/>
            <person name="Winkler S."/>
            <person name="Fedrigo O."/>
            <person name="Rhie A."/>
            <person name="Koren S."/>
            <person name="Phillippy A."/>
            <person name="Lewin H."/>
            <person name="Damas J."/>
            <person name="Howe K."/>
            <person name="Mountcastle J."/>
            <person name="Jarvis E.D."/>
        </authorList>
    </citation>
    <scope>NUCLEOTIDE SEQUENCE [LARGE SCALE GENOMIC DNA]</scope>
</reference>